<keyword evidence="1" id="KW-0812">Transmembrane</keyword>
<dbReference type="Proteomes" id="UP000280501">
    <property type="component" value="Unassembled WGS sequence"/>
</dbReference>
<evidence type="ECO:0000313" key="2">
    <source>
        <dbReference type="EMBL" id="RPF21567.1"/>
    </source>
</evidence>
<keyword evidence="1" id="KW-0472">Membrane</keyword>
<dbReference type="AlphaFoldDB" id="A0A3N4YN75"/>
<reference evidence="2 3" key="1">
    <citation type="submission" date="2018-11" db="EMBL/GenBank/DDBJ databases">
        <title>Sequencing the genomes of 1000 actinobacteria strains.</title>
        <authorList>
            <person name="Klenk H.-P."/>
        </authorList>
    </citation>
    <scope>NUCLEOTIDE SEQUENCE [LARGE SCALE GENOMIC DNA]</scope>
    <source>
        <strain evidence="2 3">DSM 15700</strain>
    </source>
</reference>
<name>A0A3N4YN75_9MICO</name>
<feature type="transmembrane region" description="Helical" evidence="1">
    <location>
        <begin position="344"/>
        <end position="368"/>
    </location>
</feature>
<gene>
    <name evidence="2" type="ORF">EDD34_2198</name>
</gene>
<sequence length="371" mass="41587">MQSADIRITPTGDAVVLVTAPIHSRADALAVAPPFRTDVEPGERLGSEFVVVESSLPQLFSGTLTYDAPKPHCLELSGTDEFLTRISTELNDQDVTCTEITLLFFDDGYGAVAVTYRIAGGWGRYGPDLKHFGRDSREDTCEQLRRLLLQALAPVYRELSEESSPGPQVPYFNMTYGGETDAHEPGRGHLAPGYRDLVYPNSPEPLRSMSPWRDQFFYAGYAYSLIFGNDTEGQVRKFSRLLMLLGITYSRLARTSASAKAALIQRRDHDVLWLQDLARWIRSSYQDLVTPTFSFDFHALCLRDAILRAWSLDVLHRSAEDLLLLVRATVEDRIARSQARRSRWINVALAVLTALSLISTIEAAVNLWNMP</sequence>
<evidence type="ECO:0000256" key="1">
    <source>
        <dbReference type="SAM" id="Phobius"/>
    </source>
</evidence>
<organism evidence="2 3">
    <name type="scientific">Myceligenerans xiligouense</name>
    <dbReference type="NCBI Taxonomy" id="253184"/>
    <lineage>
        <taxon>Bacteria</taxon>
        <taxon>Bacillati</taxon>
        <taxon>Actinomycetota</taxon>
        <taxon>Actinomycetes</taxon>
        <taxon>Micrococcales</taxon>
        <taxon>Promicromonosporaceae</taxon>
        <taxon>Myceligenerans</taxon>
    </lineage>
</organism>
<proteinExistence type="predicted"/>
<keyword evidence="3" id="KW-1185">Reference proteome</keyword>
<dbReference type="EMBL" id="RKQZ01000001">
    <property type="protein sequence ID" value="RPF21567.1"/>
    <property type="molecule type" value="Genomic_DNA"/>
</dbReference>
<protein>
    <submittedName>
        <fullName evidence="2">Uncharacterized protein</fullName>
    </submittedName>
</protein>
<keyword evidence="1" id="KW-1133">Transmembrane helix</keyword>
<evidence type="ECO:0000313" key="3">
    <source>
        <dbReference type="Proteomes" id="UP000280501"/>
    </source>
</evidence>
<comment type="caution">
    <text evidence="2">The sequence shown here is derived from an EMBL/GenBank/DDBJ whole genome shotgun (WGS) entry which is preliminary data.</text>
</comment>
<accession>A0A3N4YN75</accession>